<protein>
    <submittedName>
        <fullName evidence="2">Uncharacterized protein</fullName>
    </submittedName>
</protein>
<feature type="region of interest" description="Disordered" evidence="1">
    <location>
        <begin position="1"/>
        <end position="21"/>
    </location>
</feature>
<evidence type="ECO:0000256" key="1">
    <source>
        <dbReference type="SAM" id="MobiDB-lite"/>
    </source>
</evidence>
<dbReference type="AlphaFoldDB" id="A0A8J2MJQ1"/>
<comment type="caution">
    <text evidence="2">The sequence shown here is derived from an EMBL/GenBank/DDBJ whole genome shotgun (WGS) entry which is preliminary data.</text>
</comment>
<evidence type="ECO:0000313" key="2">
    <source>
        <dbReference type="EMBL" id="CAG9530939.1"/>
    </source>
</evidence>
<sequence length="253" mass="28853">MASSEVTNEILEQPPETTPRYAEKYGNANIKNTVTVQKKVINESNSLMQIESLTVAAELQRIEEMRKVENRDGKAGEAIAKRALMMQTENEMQTSAGGSNNTYKMNEEFGIVAVENGSARNKRKPKFINHIIYDNIKQSGSETEYAVQEYFDESEEEPIDLSNRNGQSEILNKQPDEVILSEQHYEERTDKPNSEKIDNPNNALSSAKRKRNELELSKLNQKYGNRTFSTFTPSEQQELQRKASNIYKGATFR</sequence>
<feature type="compositionally biased region" description="Basic and acidic residues" evidence="1">
    <location>
        <begin position="185"/>
        <end position="198"/>
    </location>
</feature>
<feature type="compositionally biased region" description="Polar residues" evidence="1">
    <location>
        <begin position="218"/>
        <end position="237"/>
    </location>
</feature>
<gene>
    <name evidence="2" type="ORF">CJOHNSTONI_LOCUS1378</name>
</gene>
<accession>A0A8J2MJQ1</accession>
<feature type="region of interest" description="Disordered" evidence="1">
    <location>
        <begin position="153"/>
        <end position="172"/>
    </location>
</feature>
<dbReference type="EMBL" id="CAKAEH010000424">
    <property type="protein sequence ID" value="CAG9530939.1"/>
    <property type="molecule type" value="Genomic_DNA"/>
</dbReference>
<feature type="non-terminal residue" evidence="2">
    <location>
        <position position="253"/>
    </location>
</feature>
<proteinExistence type="predicted"/>
<feature type="region of interest" description="Disordered" evidence="1">
    <location>
        <begin position="185"/>
        <end position="253"/>
    </location>
</feature>
<organism evidence="2 3">
    <name type="scientific">Cercopithifilaria johnstoni</name>
    <dbReference type="NCBI Taxonomy" id="2874296"/>
    <lineage>
        <taxon>Eukaryota</taxon>
        <taxon>Metazoa</taxon>
        <taxon>Ecdysozoa</taxon>
        <taxon>Nematoda</taxon>
        <taxon>Chromadorea</taxon>
        <taxon>Rhabditida</taxon>
        <taxon>Spirurina</taxon>
        <taxon>Spiruromorpha</taxon>
        <taxon>Filarioidea</taxon>
        <taxon>Onchocercidae</taxon>
        <taxon>Cercopithifilaria</taxon>
    </lineage>
</organism>
<keyword evidence="3" id="KW-1185">Reference proteome</keyword>
<dbReference type="Proteomes" id="UP000746747">
    <property type="component" value="Unassembled WGS sequence"/>
</dbReference>
<feature type="compositionally biased region" description="Polar residues" evidence="1">
    <location>
        <begin position="162"/>
        <end position="171"/>
    </location>
</feature>
<name>A0A8J2MJQ1_9BILA</name>
<dbReference type="OrthoDB" id="5915810at2759"/>
<reference evidence="2" key="1">
    <citation type="submission" date="2021-09" db="EMBL/GenBank/DDBJ databases">
        <authorList>
            <consortium name="Pathogen Informatics"/>
        </authorList>
    </citation>
    <scope>NUCLEOTIDE SEQUENCE</scope>
</reference>
<evidence type="ECO:0000313" key="3">
    <source>
        <dbReference type="Proteomes" id="UP000746747"/>
    </source>
</evidence>